<dbReference type="InterPro" id="IPR019554">
    <property type="entry name" value="Soluble_ligand-bd"/>
</dbReference>
<evidence type="ECO:0000313" key="4">
    <source>
        <dbReference type="EMBL" id="MDI3421039.1"/>
    </source>
</evidence>
<feature type="compositionally biased region" description="Basic and acidic residues" evidence="1">
    <location>
        <begin position="145"/>
        <end position="161"/>
    </location>
</feature>
<feature type="compositionally biased region" description="Low complexity" evidence="1">
    <location>
        <begin position="86"/>
        <end position="117"/>
    </location>
</feature>
<name>A0ABT6SZL4_9ACTN</name>
<dbReference type="Gene3D" id="3.10.560.10">
    <property type="entry name" value="Outer membrane lipoprotein wza domain like"/>
    <property type="match status" value="1"/>
</dbReference>
<dbReference type="EMBL" id="JASCIS010000021">
    <property type="protein sequence ID" value="MDI3421039.1"/>
    <property type="molecule type" value="Genomic_DNA"/>
</dbReference>
<dbReference type="InterPro" id="IPR010994">
    <property type="entry name" value="RuvA_2-like"/>
</dbReference>
<dbReference type="InterPro" id="IPR003583">
    <property type="entry name" value="Hlx-hairpin-Hlx_DNA-bd_motif"/>
</dbReference>
<feature type="compositionally biased region" description="Low complexity" evidence="1">
    <location>
        <begin position="1"/>
        <end position="18"/>
    </location>
</feature>
<dbReference type="Proteomes" id="UP001237105">
    <property type="component" value="Unassembled WGS sequence"/>
</dbReference>
<dbReference type="InterPro" id="IPR051675">
    <property type="entry name" value="Endo/Exo/Phosphatase_dom_1"/>
</dbReference>
<protein>
    <submittedName>
        <fullName evidence="4">ComEA family DNA-binding protein</fullName>
    </submittedName>
</protein>
<gene>
    <name evidence="4" type="ORF">QIT00_21200</name>
</gene>
<feature type="domain" description="Helix-hairpin-helix DNA-binding motif class 1" evidence="3">
    <location>
        <begin position="442"/>
        <end position="461"/>
    </location>
</feature>
<dbReference type="SUPFAM" id="SSF47781">
    <property type="entry name" value="RuvA domain 2-like"/>
    <property type="match status" value="1"/>
</dbReference>
<feature type="region of interest" description="Disordered" evidence="1">
    <location>
        <begin position="1"/>
        <end position="122"/>
    </location>
</feature>
<comment type="caution">
    <text evidence="4">The sequence shown here is derived from an EMBL/GenBank/DDBJ whole genome shotgun (WGS) entry which is preliminary data.</text>
</comment>
<keyword evidence="2" id="KW-0812">Transmembrane</keyword>
<dbReference type="Pfam" id="PF10531">
    <property type="entry name" value="SLBB"/>
    <property type="match status" value="1"/>
</dbReference>
<keyword evidence="5" id="KW-1185">Reference proteome</keyword>
<feature type="region of interest" description="Disordered" evidence="1">
    <location>
        <begin position="280"/>
        <end position="299"/>
    </location>
</feature>
<feature type="transmembrane region" description="Helical" evidence="2">
    <location>
        <begin position="228"/>
        <end position="247"/>
    </location>
</feature>
<dbReference type="Gene3D" id="1.10.150.320">
    <property type="entry name" value="Photosystem II 12 kDa extrinsic protein"/>
    <property type="match status" value="1"/>
</dbReference>
<keyword evidence="4" id="KW-0238">DNA-binding</keyword>
<evidence type="ECO:0000313" key="5">
    <source>
        <dbReference type="Proteomes" id="UP001237105"/>
    </source>
</evidence>
<feature type="compositionally biased region" description="Gly residues" evidence="1">
    <location>
        <begin position="385"/>
        <end position="399"/>
    </location>
</feature>
<feature type="region of interest" description="Disordered" evidence="1">
    <location>
        <begin position="366"/>
        <end position="400"/>
    </location>
</feature>
<feature type="compositionally biased region" description="Basic and acidic residues" evidence="1">
    <location>
        <begin position="188"/>
        <end position="202"/>
    </location>
</feature>
<feature type="region of interest" description="Disordered" evidence="1">
    <location>
        <begin position="140"/>
        <end position="202"/>
    </location>
</feature>
<dbReference type="PANTHER" id="PTHR21180:SF32">
    <property type="entry name" value="ENDONUCLEASE_EXONUCLEASE_PHOSPHATASE FAMILY DOMAIN-CONTAINING PROTEIN 1"/>
    <property type="match status" value="1"/>
</dbReference>
<reference evidence="4 5" key="1">
    <citation type="submission" date="2023-05" db="EMBL/GenBank/DDBJ databases">
        <title>Draft genome sequence of Streptomyces sp. B-S-A12 isolated from a cave soil in Thailand.</title>
        <authorList>
            <person name="Chamroensaksri N."/>
            <person name="Muangham S."/>
        </authorList>
    </citation>
    <scope>NUCLEOTIDE SEQUENCE [LARGE SCALE GENOMIC DNA]</scope>
    <source>
        <strain evidence="4 5">B-S-A12</strain>
    </source>
</reference>
<feature type="compositionally biased region" description="Low complexity" evidence="1">
    <location>
        <begin position="375"/>
        <end position="384"/>
    </location>
</feature>
<dbReference type="GO" id="GO:0003677">
    <property type="term" value="F:DNA binding"/>
    <property type="evidence" value="ECO:0007669"/>
    <property type="project" value="UniProtKB-KW"/>
</dbReference>
<sequence>MTLRSPRAPRSSGSPRRSFTAAATSGPGRGPSSDGRMRHRPALRRGRAPYRTSGARAGVRHRRAATEHVRMRAQVLFDPGGGGDRTAPSAVPSSVTSSVTSSIPSSVPSFAPSSLPSELRAVPPGGLRAAVVEDQADAAWAAGGADRRGPRTRVEEARRGGPDQQGPGGPDQPDGPLPSDGLVQPDGPRAESDDREREQPRRERLRLAVRERLPLWLQLRCGVERRSLIALAVVLVVAVGFAVHHFWSGEPRSVRAPEALGEAAVPVPSPGASVTEPGAVGAAGAGGRETSGATGAPGASGGRIVVDVSGKVRSPGIHRLPAGARVADALKAAGGVRRGADVTGLNRARLLMDGEQVVVGVPAAPGAAGQGGSASTGATSSGSSGSSGSGTGAGSGAGAGTAQVSLNTATLEQLDTLPGVGPVLAQHIVDYRTRHGGFRSIGELREVNGIGERRFADLKNAVRP</sequence>
<dbReference type="PANTHER" id="PTHR21180">
    <property type="entry name" value="ENDONUCLEASE/EXONUCLEASE/PHOSPHATASE FAMILY DOMAIN-CONTAINING PROTEIN 1"/>
    <property type="match status" value="1"/>
</dbReference>
<keyword evidence="2" id="KW-1133">Transmembrane helix</keyword>
<feature type="domain" description="Helix-hairpin-helix DNA-binding motif class 1" evidence="3">
    <location>
        <begin position="412"/>
        <end position="431"/>
    </location>
</feature>
<proteinExistence type="predicted"/>
<evidence type="ECO:0000256" key="1">
    <source>
        <dbReference type="SAM" id="MobiDB-lite"/>
    </source>
</evidence>
<keyword evidence="2" id="KW-0472">Membrane</keyword>
<evidence type="ECO:0000256" key="2">
    <source>
        <dbReference type="SAM" id="Phobius"/>
    </source>
</evidence>
<dbReference type="SMART" id="SM00278">
    <property type="entry name" value="HhH1"/>
    <property type="match status" value="2"/>
</dbReference>
<dbReference type="Pfam" id="PF12836">
    <property type="entry name" value="HHH_3"/>
    <property type="match status" value="1"/>
</dbReference>
<accession>A0ABT6SZL4</accession>
<feature type="compositionally biased region" description="Basic residues" evidence="1">
    <location>
        <begin position="37"/>
        <end position="48"/>
    </location>
</feature>
<organism evidence="4 5">
    <name type="scientific">Streptomyces luteolus</name>
    <dbReference type="NCBI Taxonomy" id="3043615"/>
    <lineage>
        <taxon>Bacteria</taxon>
        <taxon>Bacillati</taxon>
        <taxon>Actinomycetota</taxon>
        <taxon>Actinomycetes</taxon>
        <taxon>Kitasatosporales</taxon>
        <taxon>Streptomycetaceae</taxon>
        <taxon>Streptomyces</taxon>
    </lineage>
</organism>
<evidence type="ECO:0000259" key="3">
    <source>
        <dbReference type="SMART" id="SM00278"/>
    </source>
</evidence>